<dbReference type="SMART" id="SM00866">
    <property type="entry name" value="UTRA"/>
    <property type="match status" value="1"/>
</dbReference>
<dbReference type="SMART" id="SM00345">
    <property type="entry name" value="HTH_GNTR"/>
    <property type="match status" value="1"/>
</dbReference>
<comment type="caution">
    <text evidence="5">The sequence shown here is derived from an EMBL/GenBank/DDBJ whole genome shotgun (WGS) entry which is preliminary data.</text>
</comment>
<dbReference type="InterPro" id="IPR050679">
    <property type="entry name" value="Bact_HTH_transcr_reg"/>
</dbReference>
<keyword evidence="3" id="KW-0804">Transcription</keyword>
<dbReference type="CDD" id="cd07377">
    <property type="entry name" value="WHTH_GntR"/>
    <property type="match status" value="1"/>
</dbReference>
<reference evidence="5 6" key="1">
    <citation type="submission" date="2024-03" db="EMBL/GenBank/DDBJ databases">
        <title>Novel species of the genus Variovorax.</title>
        <authorList>
            <person name="Liu Q."/>
            <person name="Xin Y.-H."/>
        </authorList>
    </citation>
    <scope>NUCLEOTIDE SEQUENCE [LARGE SCALE GENOMIC DNA]</scope>
    <source>
        <strain evidence="5 6">KACC 18899</strain>
    </source>
</reference>
<dbReference type="RefSeq" id="WP_340359209.1">
    <property type="nucleotide sequence ID" value="NZ_JBBKZU010000011.1"/>
</dbReference>
<dbReference type="SUPFAM" id="SSF64288">
    <property type="entry name" value="Chorismate lyase-like"/>
    <property type="match status" value="1"/>
</dbReference>
<keyword evidence="2" id="KW-0238">DNA-binding</keyword>
<accession>A0ABU8VJX7</accession>
<dbReference type="Proteomes" id="UP001365846">
    <property type="component" value="Unassembled WGS sequence"/>
</dbReference>
<name>A0ABU8VJX7_9BURK</name>
<dbReference type="PANTHER" id="PTHR44846:SF1">
    <property type="entry name" value="MANNOSYL-D-GLYCERATE TRANSPORT_METABOLISM SYSTEM REPRESSOR MNGR-RELATED"/>
    <property type="match status" value="1"/>
</dbReference>
<dbReference type="Pfam" id="PF00392">
    <property type="entry name" value="GntR"/>
    <property type="match status" value="1"/>
</dbReference>
<sequence length="243" mass="26701">MEAKAPTASLPLFAQVESALRQRILENCLAAGDKLPSELELEREFGVSRITVRQALSALHAGGFIQKINGKGSFVTRPNELPRLGGLTGFYEHMRAQGRKAHGRTLSVRQVAAPAAAVEALGIEPGTVLTAVTTLRFVDDRPLAVGVTYGPTDLIQALQLEDTEANDVMTLLEARLGFRLRSTHIETSAMRAGKTRARQLGIGEDEPVLRIRFTPHDVMDRPLCYSELYFRGDSFSYKAVIKR</sequence>
<dbReference type="PANTHER" id="PTHR44846">
    <property type="entry name" value="MANNOSYL-D-GLYCERATE TRANSPORT/METABOLISM SYSTEM REPRESSOR MNGR-RELATED"/>
    <property type="match status" value="1"/>
</dbReference>
<dbReference type="Gene3D" id="1.10.10.10">
    <property type="entry name" value="Winged helix-like DNA-binding domain superfamily/Winged helix DNA-binding domain"/>
    <property type="match status" value="1"/>
</dbReference>
<evidence type="ECO:0000313" key="5">
    <source>
        <dbReference type="EMBL" id="MEJ8813974.1"/>
    </source>
</evidence>
<dbReference type="Gene3D" id="3.40.1410.10">
    <property type="entry name" value="Chorismate lyase-like"/>
    <property type="match status" value="1"/>
</dbReference>
<feature type="domain" description="HTH gntR-type" evidence="4">
    <location>
        <begin position="10"/>
        <end position="78"/>
    </location>
</feature>
<evidence type="ECO:0000256" key="2">
    <source>
        <dbReference type="ARBA" id="ARBA00023125"/>
    </source>
</evidence>
<keyword evidence="6" id="KW-1185">Reference proteome</keyword>
<evidence type="ECO:0000259" key="4">
    <source>
        <dbReference type="PROSITE" id="PS50949"/>
    </source>
</evidence>
<gene>
    <name evidence="5" type="ORF">WKW77_23000</name>
</gene>
<dbReference type="Pfam" id="PF07702">
    <property type="entry name" value="UTRA"/>
    <property type="match status" value="1"/>
</dbReference>
<proteinExistence type="predicted"/>
<dbReference type="InterPro" id="IPR036388">
    <property type="entry name" value="WH-like_DNA-bd_sf"/>
</dbReference>
<keyword evidence="1" id="KW-0805">Transcription regulation</keyword>
<dbReference type="InterPro" id="IPR000524">
    <property type="entry name" value="Tscrpt_reg_HTH_GntR"/>
</dbReference>
<dbReference type="InterPro" id="IPR036390">
    <property type="entry name" value="WH_DNA-bd_sf"/>
</dbReference>
<dbReference type="PROSITE" id="PS50949">
    <property type="entry name" value="HTH_GNTR"/>
    <property type="match status" value="1"/>
</dbReference>
<dbReference type="InterPro" id="IPR028978">
    <property type="entry name" value="Chorismate_lyase_/UTRA_dom_sf"/>
</dbReference>
<protein>
    <submittedName>
        <fullName evidence="5">GntR family transcriptional regulator</fullName>
    </submittedName>
</protein>
<evidence type="ECO:0000256" key="1">
    <source>
        <dbReference type="ARBA" id="ARBA00023015"/>
    </source>
</evidence>
<organism evidence="5 6">
    <name type="scientific">Variovorax ureilyticus</name>
    <dbReference type="NCBI Taxonomy" id="1836198"/>
    <lineage>
        <taxon>Bacteria</taxon>
        <taxon>Pseudomonadati</taxon>
        <taxon>Pseudomonadota</taxon>
        <taxon>Betaproteobacteria</taxon>
        <taxon>Burkholderiales</taxon>
        <taxon>Comamonadaceae</taxon>
        <taxon>Variovorax</taxon>
    </lineage>
</organism>
<dbReference type="EMBL" id="JBBKZU010000011">
    <property type="protein sequence ID" value="MEJ8813974.1"/>
    <property type="molecule type" value="Genomic_DNA"/>
</dbReference>
<dbReference type="SUPFAM" id="SSF46785">
    <property type="entry name" value="Winged helix' DNA-binding domain"/>
    <property type="match status" value="1"/>
</dbReference>
<evidence type="ECO:0000256" key="3">
    <source>
        <dbReference type="ARBA" id="ARBA00023163"/>
    </source>
</evidence>
<dbReference type="PRINTS" id="PR00035">
    <property type="entry name" value="HTHGNTR"/>
</dbReference>
<evidence type="ECO:0000313" key="6">
    <source>
        <dbReference type="Proteomes" id="UP001365846"/>
    </source>
</evidence>
<dbReference type="InterPro" id="IPR011663">
    <property type="entry name" value="UTRA"/>
</dbReference>